<dbReference type="UniPathway" id="UPA00378"/>
<dbReference type="GO" id="GO:0012505">
    <property type="term" value="C:endomembrane system"/>
    <property type="evidence" value="ECO:0007669"/>
    <property type="project" value="UniProtKB-SubCell"/>
</dbReference>
<keyword evidence="11 14" id="KW-1133">Transmembrane helix</keyword>
<evidence type="ECO:0000256" key="8">
    <source>
        <dbReference type="ARBA" id="ARBA00022692"/>
    </source>
</evidence>
<comment type="cofactor">
    <cofactor evidence="2">
        <name>Mg(2+)</name>
        <dbReference type="ChEBI" id="CHEBI:18420"/>
    </cofactor>
</comment>
<comment type="subcellular location">
    <subcellularLocation>
        <location evidence="3">Endomembrane system</location>
        <topology evidence="3">Multi-pass membrane protein</topology>
    </subcellularLocation>
</comment>
<organism evidence="16">
    <name type="scientific">marine sediment metagenome</name>
    <dbReference type="NCBI Taxonomy" id="412755"/>
    <lineage>
        <taxon>unclassified sequences</taxon>
        <taxon>metagenomes</taxon>
        <taxon>ecological metagenomes</taxon>
    </lineage>
</organism>
<evidence type="ECO:0000256" key="13">
    <source>
        <dbReference type="ARBA" id="ARBA00023211"/>
    </source>
</evidence>
<dbReference type="PANTHER" id="PTHR13872">
    <property type="entry name" value="DOLICHYL-DIPHOSPHOOLIGOSACCHARIDE--PROTEIN GLYCOSYLTRANSFERASE SUBUNIT"/>
    <property type="match status" value="1"/>
</dbReference>
<feature type="transmembrane region" description="Helical" evidence="14">
    <location>
        <begin position="121"/>
        <end position="140"/>
    </location>
</feature>
<dbReference type="InterPro" id="IPR048307">
    <property type="entry name" value="STT3_N"/>
</dbReference>
<accession>A0A0F9CMT4</accession>
<evidence type="ECO:0000256" key="12">
    <source>
        <dbReference type="ARBA" id="ARBA00023136"/>
    </source>
</evidence>
<evidence type="ECO:0000256" key="9">
    <source>
        <dbReference type="ARBA" id="ARBA00022723"/>
    </source>
</evidence>
<dbReference type="AlphaFoldDB" id="A0A0F9CMT4"/>
<sequence>MNKLALISIGIATFLSRVIGQWSEVFVNGNVIFRGQDSWYHLRLVQVLIHNFPAYLHNDYFVNPLGQPQVGYPPLLTYLIAIPGLILSEHAMEVYAALLPPVFAALTVIIVYFLSKEILHNKTFALIAAFLVGILPSQFFQKTLLGFTDHHFLEVFLVSLSLLLLLKLPKSPWNIAFLGLTLGALVWTWTGAGYIILALTLAVIARLYQLRLKKKSITNLSLGFSVAILIALLMFLPTSKYNVAATENALCLAVGVIVPLAFLGLTIGIRDMRVFTTATAVSGIALLVIALRLLP</sequence>
<comment type="cofactor">
    <cofactor evidence="1">
        <name>Mn(2+)</name>
        <dbReference type="ChEBI" id="CHEBI:29035"/>
    </cofactor>
</comment>
<keyword evidence="10" id="KW-0460">Magnesium</keyword>
<keyword evidence="7" id="KW-0808">Transferase</keyword>
<feature type="transmembrane region" description="Helical" evidence="14">
    <location>
        <begin position="175"/>
        <end position="205"/>
    </location>
</feature>
<dbReference type="Pfam" id="PF02516">
    <property type="entry name" value="STT3"/>
    <property type="match status" value="1"/>
</dbReference>
<dbReference type="InterPro" id="IPR003674">
    <property type="entry name" value="Oligo_trans_STT3"/>
</dbReference>
<proteinExistence type="inferred from homology"/>
<keyword evidence="12 14" id="KW-0472">Membrane</keyword>
<evidence type="ECO:0000256" key="11">
    <source>
        <dbReference type="ARBA" id="ARBA00022989"/>
    </source>
</evidence>
<dbReference type="GO" id="GO:0046872">
    <property type="term" value="F:metal ion binding"/>
    <property type="evidence" value="ECO:0007669"/>
    <property type="project" value="UniProtKB-KW"/>
</dbReference>
<keyword evidence="9" id="KW-0479">Metal-binding</keyword>
<dbReference type="EMBL" id="LAZR01032518">
    <property type="protein sequence ID" value="KKL50663.1"/>
    <property type="molecule type" value="Genomic_DNA"/>
</dbReference>
<evidence type="ECO:0000256" key="14">
    <source>
        <dbReference type="SAM" id="Phobius"/>
    </source>
</evidence>
<feature type="transmembrane region" description="Helical" evidence="14">
    <location>
        <begin position="217"/>
        <end position="237"/>
    </location>
</feature>
<feature type="non-terminal residue" evidence="16">
    <location>
        <position position="295"/>
    </location>
</feature>
<keyword evidence="6" id="KW-0328">Glycosyltransferase</keyword>
<feature type="transmembrane region" description="Helical" evidence="14">
    <location>
        <begin position="274"/>
        <end position="294"/>
    </location>
</feature>
<comment type="pathway">
    <text evidence="4">Protein modification; protein glycosylation.</text>
</comment>
<protein>
    <recommendedName>
        <fullName evidence="15">Oligosaccharyl transferase STT3 N-terminal domain-containing protein</fullName>
    </recommendedName>
</protein>
<evidence type="ECO:0000256" key="10">
    <source>
        <dbReference type="ARBA" id="ARBA00022842"/>
    </source>
</evidence>
<feature type="transmembrane region" description="Helical" evidence="14">
    <location>
        <begin position="94"/>
        <end position="115"/>
    </location>
</feature>
<reference evidence="16" key="1">
    <citation type="journal article" date="2015" name="Nature">
        <title>Complex archaea that bridge the gap between prokaryotes and eukaryotes.</title>
        <authorList>
            <person name="Spang A."/>
            <person name="Saw J.H."/>
            <person name="Jorgensen S.L."/>
            <person name="Zaremba-Niedzwiedzka K."/>
            <person name="Martijn J."/>
            <person name="Lind A.E."/>
            <person name="van Eijk R."/>
            <person name="Schleper C."/>
            <person name="Guy L."/>
            <person name="Ettema T.J."/>
        </authorList>
    </citation>
    <scope>NUCLEOTIDE SEQUENCE</scope>
</reference>
<evidence type="ECO:0000256" key="1">
    <source>
        <dbReference type="ARBA" id="ARBA00001936"/>
    </source>
</evidence>
<dbReference type="GO" id="GO:0016020">
    <property type="term" value="C:membrane"/>
    <property type="evidence" value="ECO:0007669"/>
    <property type="project" value="InterPro"/>
</dbReference>
<keyword evidence="8 14" id="KW-0812">Transmembrane</keyword>
<evidence type="ECO:0000256" key="2">
    <source>
        <dbReference type="ARBA" id="ARBA00001946"/>
    </source>
</evidence>
<dbReference type="PANTHER" id="PTHR13872:SF1">
    <property type="entry name" value="DOLICHYL-DIPHOSPHOOLIGOSACCHARIDE--PROTEIN GLYCOSYLTRANSFERASE SUBUNIT STT3B"/>
    <property type="match status" value="1"/>
</dbReference>
<evidence type="ECO:0000256" key="3">
    <source>
        <dbReference type="ARBA" id="ARBA00004127"/>
    </source>
</evidence>
<comment type="similarity">
    <text evidence="5">Belongs to the STT3 family.</text>
</comment>
<dbReference type="GO" id="GO:0004576">
    <property type="term" value="F:oligosaccharyl transferase activity"/>
    <property type="evidence" value="ECO:0007669"/>
    <property type="project" value="InterPro"/>
</dbReference>
<feature type="domain" description="Oligosaccharyl transferase STT3 N-terminal" evidence="15">
    <location>
        <begin position="21"/>
        <end position="268"/>
    </location>
</feature>
<evidence type="ECO:0000256" key="7">
    <source>
        <dbReference type="ARBA" id="ARBA00022679"/>
    </source>
</evidence>
<feature type="transmembrane region" description="Helical" evidence="14">
    <location>
        <begin position="249"/>
        <end position="267"/>
    </location>
</feature>
<evidence type="ECO:0000256" key="6">
    <source>
        <dbReference type="ARBA" id="ARBA00022676"/>
    </source>
</evidence>
<gene>
    <name evidence="16" type="ORF">LCGC14_2303250</name>
</gene>
<keyword evidence="13" id="KW-0464">Manganese</keyword>
<evidence type="ECO:0000256" key="5">
    <source>
        <dbReference type="ARBA" id="ARBA00010810"/>
    </source>
</evidence>
<name>A0A0F9CMT4_9ZZZZ</name>
<evidence type="ECO:0000313" key="16">
    <source>
        <dbReference type="EMBL" id="KKL50663.1"/>
    </source>
</evidence>
<evidence type="ECO:0000256" key="4">
    <source>
        <dbReference type="ARBA" id="ARBA00004922"/>
    </source>
</evidence>
<evidence type="ECO:0000259" key="15">
    <source>
        <dbReference type="Pfam" id="PF02516"/>
    </source>
</evidence>
<comment type="caution">
    <text evidence="16">The sequence shown here is derived from an EMBL/GenBank/DDBJ whole genome shotgun (WGS) entry which is preliminary data.</text>
</comment>